<evidence type="ECO:0000256" key="3">
    <source>
        <dbReference type="ARBA" id="ARBA00022723"/>
    </source>
</evidence>
<reference evidence="9 10" key="1">
    <citation type="submission" date="2020-07" db="EMBL/GenBank/DDBJ databases">
        <title>Complete genome sequence for Sandaracinobacter sp. M6.</title>
        <authorList>
            <person name="Tang Y."/>
            <person name="Liu Q."/>
            <person name="Guo Z."/>
            <person name="Lei P."/>
            <person name="Huang B."/>
        </authorList>
    </citation>
    <scope>NUCLEOTIDE SEQUENCE [LARGE SCALE GENOMIC DNA]</scope>
    <source>
        <strain evidence="9 10">M6</strain>
    </source>
</reference>
<evidence type="ECO:0000256" key="1">
    <source>
        <dbReference type="ARBA" id="ARBA00006217"/>
    </source>
</evidence>
<feature type="binding site" evidence="7">
    <location>
        <position position="106"/>
    </location>
    <ligand>
        <name>Zn(2+)</name>
        <dbReference type="ChEBI" id="CHEBI:29105"/>
    </ligand>
</feature>
<dbReference type="PROSITE" id="PS00704">
    <property type="entry name" value="PROK_CO2_ANHYDRASE_1"/>
    <property type="match status" value="1"/>
</dbReference>
<dbReference type="PANTHER" id="PTHR11002:SF76">
    <property type="entry name" value="CARBONIC ANHYDRASE"/>
    <property type="match status" value="1"/>
</dbReference>
<accession>A0A7G5IJ76</accession>
<evidence type="ECO:0000256" key="7">
    <source>
        <dbReference type="PIRSR" id="PIRSR601765-1"/>
    </source>
</evidence>
<dbReference type="Gene3D" id="3.40.1050.10">
    <property type="entry name" value="Carbonic anhydrase"/>
    <property type="match status" value="1"/>
</dbReference>
<proteinExistence type="inferred from homology"/>
<dbReference type="AlphaFoldDB" id="A0A7G5IJ76"/>
<name>A0A7G5IJ76_9SPHN</name>
<dbReference type="GO" id="GO:0015976">
    <property type="term" value="P:carbon utilization"/>
    <property type="evidence" value="ECO:0007669"/>
    <property type="project" value="InterPro"/>
</dbReference>
<keyword evidence="4 7" id="KW-0862">Zinc</keyword>
<feature type="binding site" evidence="7">
    <location>
        <position position="42"/>
    </location>
    <ligand>
        <name>Zn(2+)</name>
        <dbReference type="ChEBI" id="CHEBI:29105"/>
    </ligand>
</feature>
<dbReference type="InterPro" id="IPR015892">
    <property type="entry name" value="Carbonic_anhydrase_CS"/>
</dbReference>
<dbReference type="KEGG" id="sand:H3309_02635"/>
<dbReference type="EMBL" id="CP059851">
    <property type="protein sequence ID" value="QMW23418.1"/>
    <property type="molecule type" value="Genomic_DNA"/>
</dbReference>
<dbReference type="Pfam" id="PF00484">
    <property type="entry name" value="Pro_CA"/>
    <property type="match status" value="1"/>
</dbReference>
<evidence type="ECO:0000256" key="5">
    <source>
        <dbReference type="ARBA" id="ARBA00023239"/>
    </source>
</evidence>
<dbReference type="SUPFAM" id="SSF53056">
    <property type="entry name" value="beta-carbonic anhydrase, cab"/>
    <property type="match status" value="1"/>
</dbReference>
<comment type="similarity">
    <text evidence="1 8">Belongs to the beta-class carbonic anhydrase family.</text>
</comment>
<keyword evidence="10" id="KW-1185">Reference proteome</keyword>
<dbReference type="GO" id="GO:0008270">
    <property type="term" value="F:zinc ion binding"/>
    <property type="evidence" value="ECO:0007669"/>
    <property type="project" value="UniProtKB-UniRule"/>
</dbReference>
<dbReference type="RefSeq" id="WP_182297241.1">
    <property type="nucleotide sequence ID" value="NZ_CP059851.1"/>
</dbReference>
<comment type="function">
    <text evidence="8">Reversible hydration of carbon dioxide.</text>
</comment>
<gene>
    <name evidence="9" type="ORF">H3309_02635</name>
</gene>
<evidence type="ECO:0000256" key="8">
    <source>
        <dbReference type="RuleBase" id="RU003956"/>
    </source>
</evidence>
<evidence type="ECO:0000256" key="4">
    <source>
        <dbReference type="ARBA" id="ARBA00022833"/>
    </source>
</evidence>
<feature type="binding site" evidence="7">
    <location>
        <position position="44"/>
    </location>
    <ligand>
        <name>Zn(2+)</name>
        <dbReference type="ChEBI" id="CHEBI:29105"/>
    </ligand>
</feature>
<feature type="binding site" evidence="7">
    <location>
        <position position="103"/>
    </location>
    <ligand>
        <name>Zn(2+)</name>
        <dbReference type="ChEBI" id="CHEBI:29105"/>
    </ligand>
</feature>
<dbReference type="InterPro" id="IPR001765">
    <property type="entry name" value="Carbonic_anhydrase"/>
</dbReference>
<dbReference type="SMART" id="SM00947">
    <property type="entry name" value="Pro_CA"/>
    <property type="match status" value="1"/>
</dbReference>
<organism evidence="9 10">
    <name type="scientific">Sandaracinobacteroides saxicola</name>
    <dbReference type="NCBI Taxonomy" id="2759707"/>
    <lineage>
        <taxon>Bacteria</taxon>
        <taxon>Pseudomonadati</taxon>
        <taxon>Pseudomonadota</taxon>
        <taxon>Alphaproteobacteria</taxon>
        <taxon>Sphingomonadales</taxon>
        <taxon>Sphingosinicellaceae</taxon>
        <taxon>Sandaracinobacteroides</taxon>
    </lineage>
</organism>
<comment type="catalytic activity">
    <reaction evidence="6 8">
        <text>hydrogencarbonate + H(+) = CO2 + H2O</text>
        <dbReference type="Rhea" id="RHEA:10748"/>
        <dbReference type="ChEBI" id="CHEBI:15377"/>
        <dbReference type="ChEBI" id="CHEBI:15378"/>
        <dbReference type="ChEBI" id="CHEBI:16526"/>
        <dbReference type="ChEBI" id="CHEBI:17544"/>
        <dbReference type="EC" id="4.2.1.1"/>
    </reaction>
</comment>
<evidence type="ECO:0000256" key="6">
    <source>
        <dbReference type="ARBA" id="ARBA00048348"/>
    </source>
</evidence>
<sequence length="218" mass="23284">MPEFRELIEGYRRFRTGPYIEQRTRFDALAQGQSPRVMLVACSDSRVDPSRVFDTAPGQMFVLRNVANLVPDYGDAAGQASAAAAIEYAVCVLKVHQIVVFGHARCGGIAASLSGAFTDAGPGQGQFIGKWMAMIEPARQQVVAAAALSPDVDAQRALEQAAVRLSLANLRSYPFVTAAETAGELKLQGAIFDIADGSLRVLDPATDRFETVPVTLPG</sequence>
<dbReference type="EC" id="4.2.1.1" evidence="2 8"/>
<keyword evidence="3 7" id="KW-0479">Metal-binding</keyword>
<comment type="cofactor">
    <cofactor evidence="7">
        <name>Zn(2+)</name>
        <dbReference type="ChEBI" id="CHEBI:29105"/>
    </cofactor>
    <text evidence="7">Binds 1 zinc ion per subunit.</text>
</comment>
<evidence type="ECO:0000313" key="10">
    <source>
        <dbReference type="Proteomes" id="UP000515292"/>
    </source>
</evidence>
<keyword evidence="5 8" id="KW-0456">Lyase</keyword>
<evidence type="ECO:0000256" key="2">
    <source>
        <dbReference type="ARBA" id="ARBA00012925"/>
    </source>
</evidence>
<dbReference type="PANTHER" id="PTHR11002">
    <property type="entry name" value="CARBONIC ANHYDRASE"/>
    <property type="match status" value="1"/>
</dbReference>
<protein>
    <recommendedName>
        <fullName evidence="2 8">Carbonic anhydrase</fullName>
        <ecNumber evidence="2 8">4.2.1.1</ecNumber>
    </recommendedName>
    <alternativeName>
        <fullName evidence="8">Carbonate dehydratase</fullName>
    </alternativeName>
</protein>
<dbReference type="Proteomes" id="UP000515292">
    <property type="component" value="Chromosome"/>
</dbReference>
<dbReference type="PROSITE" id="PS00705">
    <property type="entry name" value="PROK_CO2_ANHYDRASE_2"/>
    <property type="match status" value="1"/>
</dbReference>
<evidence type="ECO:0000313" key="9">
    <source>
        <dbReference type="EMBL" id="QMW23418.1"/>
    </source>
</evidence>
<dbReference type="InterPro" id="IPR036874">
    <property type="entry name" value="Carbonic_anhydrase_sf"/>
</dbReference>
<dbReference type="GO" id="GO:0004089">
    <property type="term" value="F:carbonate dehydratase activity"/>
    <property type="evidence" value="ECO:0007669"/>
    <property type="project" value="UniProtKB-UniRule"/>
</dbReference>